<dbReference type="EMBL" id="OW152814">
    <property type="protein sequence ID" value="CAH2050931.1"/>
    <property type="molecule type" value="Genomic_DNA"/>
</dbReference>
<evidence type="ECO:0000313" key="1">
    <source>
        <dbReference type="EMBL" id="CAH2050931.1"/>
    </source>
</evidence>
<proteinExistence type="predicted"/>
<name>A0ABN8IC59_9NEOP</name>
<accession>A0ABN8IC59</accession>
<keyword evidence="2" id="KW-1185">Reference proteome</keyword>
<reference evidence="1" key="1">
    <citation type="submission" date="2022-03" db="EMBL/GenBank/DDBJ databases">
        <authorList>
            <person name="Martin H S."/>
        </authorList>
    </citation>
    <scope>NUCLEOTIDE SEQUENCE</scope>
</reference>
<gene>
    <name evidence="1" type="ORF">IPOD504_LOCUS7782</name>
</gene>
<organism evidence="1 2">
    <name type="scientific">Iphiclides podalirius</name>
    <name type="common">scarce swallowtail</name>
    <dbReference type="NCBI Taxonomy" id="110791"/>
    <lineage>
        <taxon>Eukaryota</taxon>
        <taxon>Metazoa</taxon>
        <taxon>Ecdysozoa</taxon>
        <taxon>Arthropoda</taxon>
        <taxon>Hexapoda</taxon>
        <taxon>Insecta</taxon>
        <taxon>Pterygota</taxon>
        <taxon>Neoptera</taxon>
        <taxon>Endopterygota</taxon>
        <taxon>Lepidoptera</taxon>
        <taxon>Glossata</taxon>
        <taxon>Ditrysia</taxon>
        <taxon>Papilionoidea</taxon>
        <taxon>Papilionidae</taxon>
        <taxon>Papilioninae</taxon>
        <taxon>Iphiclides</taxon>
    </lineage>
</organism>
<sequence length="105" mass="11997">MYDPLILYNCILPRQALLQAERALRALQQPPLREDRPPADPCRRADCAVKMKYRAVYVNGQKTDLSFRDVRALPTNVKAHEGLWFLDNGDLNVVFRTQVGKESAV</sequence>
<feature type="non-terminal residue" evidence="1">
    <location>
        <position position="1"/>
    </location>
</feature>
<protein>
    <submittedName>
        <fullName evidence="1">Uncharacterized protein</fullName>
    </submittedName>
</protein>
<evidence type="ECO:0000313" key="2">
    <source>
        <dbReference type="Proteomes" id="UP000837857"/>
    </source>
</evidence>
<dbReference type="Proteomes" id="UP000837857">
    <property type="component" value="Chromosome 2"/>
</dbReference>